<keyword evidence="3" id="KW-0560">Oxidoreductase</keyword>
<protein>
    <recommendedName>
        <fullName evidence="4">FAD-binding PCMH-type domain-containing protein</fullName>
    </recommendedName>
</protein>
<evidence type="ECO:0000256" key="2">
    <source>
        <dbReference type="ARBA" id="ARBA00022827"/>
    </source>
</evidence>
<accession>A0A383BMF3</accession>
<dbReference type="InterPro" id="IPR016167">
    <property type="entry name" value="FAD-bd_PCMH_sub1"/>
</dbReference>
<feature type="domain" description="FAD-binding PCMH-type" evidence="4">
    <location>
        <begin position="1"/>
        <end position="90"/>
    </location>
</feature>
<organism evidence="5">
    <name type="scientific">marine metagenome</name>
    <dbReference type="NCBI Taxonomy" id="408172"/>
    <lineage>
        <taxon>unclassified sequences</taxon>
        <taxon>metagenomes</taxon>
        <taxon>ecological metagenomes</taxon>
    </lineage>
</organism>
<dbReference type="GO" id="GO:0071949">
    <property type="term" value="F:FAD binding"/>
    <property type="evidence" value="ECO:0007669"/>
    <property type="project" value="InterPro"/>
</dbReference>
<evidence type="ECO:0000313" key="5">
    <source>
        <dbReference type="EMBL" id="SVE21010.1"/>
    </source>
</evidence>
<evidence type="ECO:0000256" key="3">
    <source>
        <dbReference type="ARBA" id="ARBA00023002"/>
    </source>
</evidence>
<dbReference type="PANTHER" id="PTHR42659">
    <property type="entry name" value="XANTHINE DEHYDROGENASE SUBUNIT C-RELATED"/>
    <property type="match status" value="1"/>
</dbReference>
<dbReference type="InterPro" id="IPR016166">
    <property type="entry name" value="FAD-bd_PCMH"/>
</dbReference>
<gene>
    <name evidence="5" type="ORF">METZ01_LOCUS473864</name>
</gene>
<dbReference type="AlphaFoldDB" id="A0A383BMF3"/>
<dbReference type="InterPro" id="IPR036318">
    <property type="entry name" value="FAD-bd_PCMH-like_sf"/>
</dbReference>
<dbReference type="InterPro" id="IPR002346">
    <property type="entry name" value="Mopterin_DH_FAD-bd"/>
</dbReference>
<name>A0A383BMF3_9ZZZZ</name>
<sequence>MIAYNFDYKVASSMEEAFSMLAEAGDNGSFISGGHSLVPAMKLRLAEPGTLIDISKVPGMSDINQDGDTISIGGLVTHAEVATSDVVVNA</sequence>
<dbReference type="EMBL" id="UINC01201601">
    <property type="protein sequence ID" value="SVE21010.1"/>
    <property type="molecule type" value="Genomic_DNA"/>
</dbReference>
<dbReference type="Pfam" id="PF00941">
    <property type="entry name" value="FAD_binding_5"/>
    <property type="match status" value="1"/>
</dbReference>
<reference evidence="5" key="1">
    <citation type="submission" date="2018-05" db="EMBL/GenBank/DDBJ databases">
        <authorList>
            <person name="Lanie J.A."/>
            <person name="Ng W.-L."/>
            <person name="Kazmierczak K.M."/>
            <person name="Andrzejewski T.M."/>
            <person name="Davidsen T.M."/>
            <person name="Wayne K.J."/>
            <person name="Tettelin H."/>
            <person name="Glass J.I."/>
            <person name="Rusch D."/>
            <person name="Podicherti R."/>
            <person name="Tsui H.-C.T."/>
            <person name="Winkler M.E."/>
        </authorList>
    </citation>
    <scope>NUCLEOTIDE SEQUENCE</scope>
</reference>
<keyword evidence="2" id="KW-0274">FAD</keyword>
<dbReference type="GO" id="GO:0016491">
    <property type="term" value="F:oxidoreductase activity"/>
    <property type="evidence" value="ECO:0007669"/>
    <property type="project" value="UniProtKB-KW"/>
</dbReference>
<keyword evidence="1" id="KW-0285">Flavoprotein</keyword>
<dbReference type="Gene3D" id="3.30.43.10">
    <property type="entry name" value="Uridine Diphospho-n-acetylenolpyruvylglucosamine Reductase, domain 2"/>
    <property type="match status" value="1"/>
</dbReference>
<dbReference type="PANTHER" id="PTHR42659:SF2">
    <property type="entry name" value="XANTHINE DEHYDROGENASE SUBUNIT C-RELATED"/>
    <property type="match status" value="1"/>
</dbReference>
<evidence type="ECO:0000256" key="1">
    <source>
        <dbReference type="ARBA" id="ARBA00022630"/>
    </source>
</evidence>
<dbReference type="PROSITE" id="PS51387">
    <property type="entry name" value="FAD_PCMH"/>
    <property type="match status" value="1"/>
</dbReference>
<dbReference type="InterPro" id="IPR051312">
    <property type="entry name" value="Diverse_Substr_Oxidored"/>
</dbReference>
<dbReference type="SUPFAM" id="SSF56176">
    <property type="entry name" value="FAD-binding/transporter-associated domain-like"/>
    <property type="match status" value="1"/>
</dbReference>
<feature type="non-terminal residue" evidence="5">
    <location>
        <position position="90"/>
    </location>
</feature>
<evidence type="ECO:0000259" key="4">
    <source>
        <dbReference type="PROSITE" id="PS51387"/>
    </source>
</evidence>
<proteinExistence type="predicted"/>